<keyword evidence="2" id="KW-0457">Lysine biosynthesis</keyword>
<sequence>MPRLLTVTHPWSWVVHVIRSAIKGKTQVVTTSYVSPAIKELNGAAKEAGITVLNEVGVDPGVDHLYAIKVIREVHEKGGKVIDGYSFLAYPNRNSVPFREFYQIPEAQTIIRGSLRYDGNPQLVKALIDIGWLDVEAKDWLSPGITWAQIQQRTTSASSSSERDLLVRVDECCSFRSSEERNSVIAGLRWIGLFSDAPAPVQGNLLDTVSAHLDKVCKFRPG</sequence>
<evidence type="ECO:0000259" key="3">
    <source>
        <dbReference type="Pfam" id="PF16653"/>
    </source>
</evidence>
<dbReference type="Gene3D" id="1.10.1870.10">
    <property type="entry name" value="Domain 3, Saccharopine reductase"/>
    <property type="match status" value="1"/>
</dbReference>
<evidence type="ECO:0000256" key="1">
    <source>
        <dbReference type="ARBA" id="ARBA00023002"/>
    </source>
</evidence>
<feature type="domain" description="Saccharopine dehydrogenase-like C-terminal" evidence="3">
    <location>
        <begin position="83"/>
        <end position="221"/>
    </location>
</feature>
<keyword evidence="5" id="KW-1185">Reference proteome</keyword>
<protein>
    <recommendedName>
        <fullName evidence="3">Saccharopine dehydrogenase-like C-terminal domain-containing protein</fullName>
    </recommendedName>
</protein>
<keyword evidence="2" id="KW-0028">Amino-acid biosynthesis</keyword>
<keyword evidence="1" id="KW-0560">Oxidoreductase</keyword>
<dbReference type="EMBL" id="QJNS01000096">
    <property type="protein sequence ID" value="RYO87786.1"/>
    <property type="molecule type" value="Genomic_DNA"/>
</dbReference>
<accession>A0ABY0H8T9</accession>
<organism evidence="4 5">
    <name type="scientific">Monosporascus cannonballus</name>
    <dbReference type="NCBI Taxonomy" id="155416"/>
    <lineage>
        <taxon>Eukaryota</taxon>
        <taxon>Fungi</taxon>
        <taxon>Dikarya</taxon>
        <taxon>Ascomycota</taxon>
        <taxon>Pezizomycotina</taxon>
        <taxon>Sordariomycetes</taxon>
        <taxon>Xylariomycetidae</taxon>
        <taxon>Xylariales</taxon>
        <taxon>Xylariales incertae sedis</taxon>
        <taxon>Monosporascus</taxon>
    </lineage>
</organism>
<comment type="caution">
    <text evidence="4">The sequence shown here is derived from an EMBL/GenBank/DDBJ whole genome shotgun (WGS) entry which is preliminary data.</text>
</comment>
<dbReference type="Proteomes" id="UP000294003">
    <property type="component" value="Unassembled WGS sequence"/>
</dbReference>
<dbReference type="InterPro" id="IPR032095">
    <property type="entry name" value="Sacchrp_dh-like_C"/>
</dbReference>
<dbReference type="Gene3D" id="3.40.50.720">
    <property type="entry name" value="NAD(P)-binding Rossmann-like Domain"/>
    <property type="match status" value="1"/>
</dbReference>
<proteinExistence type="predicted"/>
<dbReference type="Pfam" id="PF16653">
    <property type="entry name" value="Sacchrp_dh_C"/>
    <property type="match status" value="1"/>
</dbReference>
<gene>
    <name evidence="4" type="ORF">DL762_004076</name>
</gene>
<name>A0ABY0H8T9_9PEZI</name>
<dbReference type="SUPFAM" id="SSF55347">
    <property type="entry name" value="Glyceraldehyde-3-phosphate dehydrogenase-like, C-terminal domain"/>
    <property type="match status" value="1"/>
</dbReference>
<evidence type="ECO:0000256" key="2">
    <source>
        <dbReference type="ARBA" id="ARBA00023154"/>
    </source>
</evidence>
<evidence type="ECO:0000313" key="4">
    <source>
        <dbReference type="EMBL" id="RYO87786.1"/>
    </source>
</evidence>
<dbReference type="InterPro" id="IPR051168">
    <property type="entry name" value="AASS"/>
</dbReference>
<evidence type="ECO:0000313" key="5">
    <source>
        <dbReference type="Proteomes" id="UP000294003"/>
    </source>
</evidence>
<dbReference type="PANTHER" id="PTHR11133">
    <property type="entry name" value="SACCHAROPINE DEHYDROGENASE"/>
    <property type="match status" value="1"/>
</dbReference>
<dbReference type="PANTHER" id="PTHR11133:SF22">
    <property type="entry name" value="ALPHA-AMINOADIPIC SEMIALDEHYDE SYNTHASE, MITOCHONDRIAL"/>
    <property type="match status" value="1"/>
</dbReference>
<reference evidence="4 5" key="1">
    <citation type="submission" date="2018-06" db="EMBL/GenBank/DDBJ databases">
        <title>Complete Genomes of Monosporascus.</title>
        <authorList>
            <person name="Robinson A.J."/>
            <person name="Natvig D.O."/>
        </authorList>
    </citation>
    <scope>NUCLEOTIDE SEQUENCE [LARGE SCALE GENOMIC DNA]</scope>
    <source>
        <strain evidence="4 5">CBS 609.92</strain>
    </source>
</reference>